<dbReference type="PANTHER" id="PTHR33116">
    <property type="entry name" value="REVERSE TRANSCRIPTASE ZINC-BINDING DOMAIN-CONTAINING PROTEIN-RELATED-RELATED"/>
    <property type="match status" value="1"/>
</dbReference>
<evidence type="ECO:0000313" key="2">
    <source>
        <dbReference type="Proteomes" id="UP001652660"/>
    </source>
</evidence>
<evidence type="ECO:0000259" key="1">
    <source>
        <dbReference type="Pfam" id="PF00078"/>
    </source>
</evidence>
<dbReference type="GeneID" id="140015229"/>
<dbReference type="InterPro" id="IPR000477">
    <property type="entry name" value="RT_dom"/>
</dbReference>
<organism evidence="2 3">
    <name type="scientific">Coffea arabica</name>
    <name type="common">Arabian coffee</name>
    <dbReference type="NCBI Taxonomy" id="13443"/>
    <lineage>
        <taxon>Eukaryota</taxon>
        <taxon>Viridiplantae</taxon>
        <taxon>Streptophyta</taxon>
        <taxon>Embryophyta</taxon>
        <taxon>Tracheophyta</taxon>
        <taxon>Spermatophyta</taxon>
        <taxon>Magnoliopsida</taxon>
        <taxon>eudicotyledons</taxon>
        <taxon>Gunneridae</taxon>
        <taxon>Pentapetalae</taxon>
        <taxon>asterids</taxon>
        <taxon>lamiids</taxon>
        <taxon>Gentianales</taxon>
        <taxon>Rubiaceae</taxon>
        <taxon>Ixoroideae</taxon>
        <taxon>Gardenieae complex</taxon>
        <taxon>Bertiereae - Coffeeae clade</taxon>
        <taxon>Coffeeae</taxon>
        <taxon>Coffea</taxon>
    </lineage>
</organism>
<dbReference type="PANTHER" id="PTHR33116:SF84">
    <property type="entry name" value="RNA-DIRECTED DNA POLYMERASE"/>
    <property type="match status" value="1"/>
</dbReference>
<dbReference type="Proteomes" id="UP001652660">
    <property type="component" value="Chromosome 10e"/>
</dbReference>
<protein>
    <recommendedName>
        <fullName evidence="1">Reverse transcriptase domain-containing protein</fullName>
    </recommendedName>
</protein>
<sequence length="553" mass="62238">MLEDLRDLEGKVGNVSWHGSCQALRSRASISDTLNLDSVAGIPCSSHGIGYFGAASGAGPNRSLPTPVDGSTRLDNKPKPFRFLNVWTSRMGLLDVIQEGWPHDLTNPPLGVLAAKLRTIKQVLKGWSKESFGDIFQAVKEAERAVSEAEIAQEQDSSDQALRGLNDARERLRSTLAIEEGFWRQRARAKWFQDGDSNSKYFHVVVSERRSRAIIHRIRGSNGDWLESEELISGEAIAFFQRLFTTESSFSSVDGLLDAIPKLVMDQDNNRLVELPSMAEVKEVVFSMDGESAAGPDGFTSKFFTFAWDVIAEDVHKALLPKIISPQQSGFVKGRQISDNFLLAQEIVTDIGKPSRGGNAVLKLDMMKAYDRVSWCFLLQVLRRFGFSKTWIDAIWRLALEKYCEASGQKINIQKSYFLVHPHLGPHRRRIISQVTGFQKREFPVRYLRCPLFIGRRKKAHYVEMCKGIVHKILSWKHRTLSPGRRVVLLKHVLSSMPIHLLAVASPPKGVLQGIERVMANFLWGKSDHGPHFHWMKWMDLCRPQGEGGLGLP</sequence>
<accession>A0ABM4VUN2</accession>
<gene>
    <name evidence="3" type="primary">LOC140015229</name>
</gene>
<proteinExistence type="predicted"/>
<dbReference type="Pfam" id="PF00078">
    <property type="entry name" value="RVT_1"/>
    <property type="match status" value="1"/>
</dbReference>
<dbReference type="RefSeq" id="XP_071923243.1">
    <property type="nucleotide sequence ID" value="XM_072067142.1"/>
</dbReference>
<name>A0ABM4VUN2_COFAR</name>
<feature type="domain" description="Reverse transcriptase" evidence="1">
    <location>
        <begin position="318"/>
        <end position="402"/>
    </location>
</feature>
<evidence type="ECO:0000313" key="3">
    <source>
        <dbReference type="RefSeq" id="XP_071923243.1"/>
    </source>
</evidence>
<keyword evidence="2" id="KW-1185">Reference proteome</keyword>
<reference evidence="3" key="1">
    <citation type="submission" date="2025-08" db="UniProtKB">
        <authorList>
            <consortium name="RefSeq"/>
        </authorList>
    </citation>
    <scope>IDENTIFICATION</scope>
    <source>
        <tissue evidence="3">Leaves</tissue>
    </source>
</reference>